<evidence type="ECO:0000313" key="10">
    <source>
        <dbReference type="Proteomes" id="UP000091956"/>
    </source>
</evidence>
<dbReference type="GO" id="GO:0071244">
    <property type="term" value="P:cellular response to carbon dioxide"/>
    <property type="evidence" value="ECO:0007669"/>
    <property type="project" value="TreeGrafter"/>
</dbReference>
<feature type="binding site" evidence="7">
    <location>
        <position position="99"/>
    </location>
    <ligand>
        <name>Zn(2+)</name>
        <dbReference type="ChEBI" id="CHEBI:29105"/>
    </ligand>
</feature>
<keyword evidence="4 7" id="KW-0862">Zinc</keyword>
<dbReference type="AlphaFoldDB" id="A0A1B8GAM5"/>
<dbReference type="Proteomes" id="UP000091956">
    <property type="component" value="Unassembled WGS sequence"/>
</dbReference>
<dbReference type="EMBL" id="KV460260">
    <property type="protein sequence ID" value="OBT92896.2"/>
    <property type="molecule type" value="Genomic_DNA"/>
</dbReference>
<evidence type="ECO:0000256" key="3">
    <source>
        <dbReference type="ARBA" id="ARBA00022723"/>
    </source>
</evidence>
<feature type="binding site" evidence="7">
    <location>
        <position position="45"/>
    </location>
    <ligand>
        <name>Zn(2+)</name>
        <dbReference type="ChEBI" id="CHEBI:29105"/>
    </ligand>
</feature>
<dbReference type="GO" id="GO:0008270">
    <property type="term" value="F:zinc ion binding"/>
    <property type="evidence" value="ECO:0007669"/>
    <property type="project" value="UniProtKB-UniRule"/>
</dbReference>
<reference evidence="10" key="2">
    <citation type="journal article" date="2018" name="Nat. Commun.">
        <title>Extreme sensitivity to ultraviolet light in the fungal pathogen causing white-nose syndrome of bats.</title>
        <authorList>
            <person name="Palmer J.M."/>
            <person name="Drees K.P."/>
            <person name="Foster J.T."/>
            <person name="Lindner D.L."/>
        </authorList>
    </citation>
    <scope>NUCLEOTIDE SEQUENCE [LARGE SCALE GENOMIC DNA]</scope>
    <source>
        <strain evidence="10">UAMH 10579</strain>
    </source>
</reference>
<dbReference type="PANTHER" id="PTHR11002:SF76">
    <property type="entry name" value="CARBONIC ANHYDRASE"/>
    <property type="match status" value="1"/>
</dbReference>
<dbReference type="PANTHER" id="PTHR11002">
    <property type="entry name" value="CARBONIC ANHYDRASE"/>
    <property type="match status" value="1"/>
</dbReference>
<gene>
    <name evidence="9" type="ORF">VE01_08914</name>
</gene>
<comment type="function">
    <text evidence="8">Reversible hydration of carbon dioxide.</text>
</comment>
<evidence type="ECO:0000256" key="7">
    <source>
        <dbReference type="PIRSR" id="PIRSR601765-1"/>
    </source>
</evidence>
<dbReference type="GeneID" id="28842300"/>
<comment type="similarity">
    <text evidence="1 8">Belongs to the beta-class carbonic anhydrase family.</text>
</comment>
<comment type="catalytic activity">
    <reaction evidence="6 8">
        <text>hydrogencarbonate + H(+) = CO2 + H2O</text>
        <dbReference type="Rhea" id="RHEA:10748"/>
        <dbReference type="ChEBI" id="CHEBI:15377"/>
        <dbReference type="ChEBI" id="CHEBI:15378"/>
        <dbReference type="ChEBI" id="CHEBI:16526"/>
        <dbReference type="ChEBI" id="CHEBI:17544"/>
        <dbReference type="EC" id="4.2.1.1"/>
    </reaction>
</comment>
<dbReference type="GO" id="GO:0034599">
    <property type="term" value="P:cellular response to oxidative stress"/>
    <property type="evidence" value="ECO:0007669"/>
    <property type="project" value="TreeGrafter"/>
</dbReference>
<keyword evidence="5 8" id="KW-0456">Lyase</keyword>
<reference evidence="9 10" key="1">
    <citation type="submission" date="2016-03" db="EMBL/GenBank/DDBJ databases">
        <title>Comparative genomics of Pseudogymnoascus destructans, the fungus causing white-nose syndrome of bats.</title>
        <authorList>
            <person name="Palmer J.M."/>
            <person name="Drees K.P."/>
            <person name="Foster J.T."/>
            <person name="Lindner D.L."/>
        </authorList>
    </citation>
    <scope>NUCLEOTIDE SEQUENCE [LARGE SCALE GENOMIC DNA]</scope>
    <source>
        <strain evidence="9 10">UAMH 10579</strain>
    </source>
</reference>
<dbReference type="Gene3D" id="3.40.1050.10">
    <property type="entry name" value="Carbonic anhydrase"/>
    <property type="match status" value="1"/>
</dbReference>
<dbReference type="GO" id="GO:0005737">
    <property type="term" value="C:cytoplasm"/>
    <property type="evidence" value="ECO:0007669"/>
    <property type="project" value="TreeGrafter"/>
</dbReference>
<dbReference type="STRING" id="342668.A0A1B8GAM5"/>
<evidence type="ECO:0000256" key="2">
    <source>
        <dbReference type="ARBA" id="ARBA00012925"/>
    </source>
</evidence>
<evidence type="ECO:0000256" key="6">
    <source>
        <dbReference type="ARBA" id="ARBA00048348"/>
    </source>
</evidence>
<keyword evidence="3 7" id="KW-0479">Metal-binding</keyword>
<dbReference type="RefSeq" id="XP_018126629.2">
    <property type="nucleotide sequence ID" value="XM_018278332.2"/>
</dbReference>
<keyword evidence="10" id="KW-1185">Reference proteome</keyword>
<dbReference type="EC" id="4.2.1.1" evidence="2 8"/>
<feature type="binding site" evidence="7">
    <location>
        <position position="102"/>
    </location>
    <ligand>
        <name>Zn(2+)</name>
        <dbReference type="ChEBI" id="CHEBI:29105"/>
    </ligand>
</feature>
<dbReference type="GO" id="GO:0004089">
    <property type="term" value="F:carbonate dehydratase activity"/>
    <property type="evidence" value="ECO:0007669"/>
    <property type="project" value="UniProtKB-UniRule"/>
</dbReference>
<dbReference type="SUPFAM" id="SSF53056">
    <property type="entry name" value="beta-carbonic anhydrase, cab"/>
    <property type="match status" value="1"/>
</dbReference>
<evidence type="ECO:0000256" key="5">
    <source>
        <dbReference type="ARBA" id="ARBA00023239"/>
    </source>
</evidence>
<name>A0A1B8GAM5_9PEZI</name>
<evidence type="ECO:0000313" key="9">
    <source>
        <dbReference type="EMBL" id="OBT92896.2"/>
    </source>
</evidence>
<evidence type="ECO:0000256" key="8">
    <source>
        <dbReference type="RuleBase" id="RU003956"/>
    </source>
</evidence>
<sequence>MQSTKMFPDVHRAARRRYSILPVPKDLIPSTGESKAQILWVGCSDSWITETAALDVLPQETFVHRNLGSVMSNGDLSSASAIAYCVDLLEVKHIVVCGHYDCVLFKEASEAPTAIDGWYEDLSRLRAANDALLPDLETVQRDRHLAEVYVQAEVEWVRSQPTVAKAIADRGLKVHAFVFDKEEEACVRLVEEGGEEGGVAEANGGPNGVVA</sequence>
<dbReference type="Pfam" id="PF00484">
    <property type="entry name" value="Pro_CA"/>
    <property type="match status" value="1"/>
</dbReference>
<evidence type="ECO:0000256" key="1">
    <source>
        <dbReference type="ARBA" id="ARBA00006217"/>
    </source>
</evidence>
<proteinExistence type="inferred from homology"/>
<dbReference type="InterPro" id="IPR036874">
    <property type="entry name" value="Carbonic_anhydrase_sf"/>
</dbReference>
<accession>A0A1B8GAM5</accession>
<dbReference type="InterPro" id="IPR001765">
    <property type="entry name" value="Carbonic_anhydrase"/>
</dbReference>
<organism evidence="9 10">
    <name type="scientific">Pseudogymnoascus verrucosus</name>
    <dbReference type="NCBI Taxonomy" id="342668"/>
    <lineage>
        <taxon>Eukaryota</taxon>
        <taxon>Fungi</taxon>
        <taxon>Dikarya</taxon>
        <taxon>Ascomycota</taxon>
        <taxon>Pezizomycotina</taxon>
        <taxon>Leotiomycetes</taxon>
        <taxon>Thelebolales</taxon>
        <taxon>Thelebolaceae</taxon>
        <taxon>Pseudogymnoascus</taxon>
    </lineage>
</organism>
<feature type="binding site" evidence="7">
    <location>
        <position position="43"/>
    </location>
    <ligand>
        <name>Zn(2+)</name>
        <dbReference type="ChEBI" id="CHEBI:29105"/>
    </ligand>
</feature>
<comment type="cofactor">
    <cofactor evidence="7">
        <name>Zn(2+)</name>
        <dbReference type="ChEBI" id="CHEBI:29105"/>
    </cofactor>
    <text evidence="7">Binds 1 zinc ion per subunit.</text>
</comment>
<protein>
    <recommendedName>
        <fullName evidence="2 8">Carbonic anhydrase</fullName>
        <ecNumber evidence="2 8">4.2.1.1</ecNumber>
    </recommendedName>
    <alternativeName>
        <fullName evidence="8">Carbonate dehydratase</fullName>
    </alternativeName>
</protein>
<evidence type="ECO:0000256" key="4">
    <source>
        <dbReference type="ARBA" id="ARBA00022833"/>
    </source>
</evidence>
<dbReference type="SMART" id="SM00947">
    <property type="entry name" value="Pro_CA"/>
    <property type="match status" value="1"/>
</dbReference>